<keyword evidence="3" id="KW-1185">Reference proteome</keyword>
<dbReference type="STRING" id="582680.RS86_00755"/>
<accession>A0A0F0LNB6</accession>
<evidence type="ECO:0000259" key="1">
    <source>
        <dbReference type="Pfam" id="PF12697"/>
    </source>
</evidence>
<dbReference type="RefSeq" id="WP_045270884.1">
    <property type="nucleotide sequence ID" value="NZ_JYIX01000026.1"/>
</dbReference>
<reference evidence="2 3" key="1">
    <citation type="submission" date="2015-02" db="EMBL/GenBank/DDBJ databases">
        <title>Draft genome sequences of ten Microbacterium spp. with emphasis on heavy metal contaminated environments.</title>
        <authorList>
            <person name="Corretto E."/>
        </authorList>
    </citation>
    <scope>NUCLEOTIDE SEQUENCE [LARGE SCALE GENOMIC DNA]</scope>
    <source>
        <strain evidence="2 3">ARN176</strain>
    </source>
</reference>
<dbReference type="InterPro" id="IPR000073">
    <property type="entry name" value="AB_hydrolase_1"/>
</dbReference>
<dbReference type="Pfam" id="PF12697">
    <property type="entry name" value="Abhydrolase_6"/>
    <property type="match status" value="1"/>
</dbReference>
<dbReference type="AlphaFoldDB" id="A0A0F0LNB6"/>
<keyword evidence="2" id="KW-0456">Lyase</keyword>
<dbReference type="Gene3D" id="3.40.50.1820">
    <property type="entry name" value="alpha/beta hydrolase"/>
    <property type="match status" value="1"/>
</dbReference>
<dbReference type="EMBL" id="JYIX01000026">
    <property type="protein sequence ID" value="KJL34702.1"/>
    <property type="molecule type" value="Genomic_DNA"/>
</dbReference>
<dbReference type="InterPro" id="IPR029058">
    <property type="entry name" value="AB_hydrolase_fold"/>
</dbReference>
<protein>
    <submittedName>
        <fullName evidence="2">2-succinyl-6-hydroxy-2, 4-cyclohexadiene-1-carboxylate synthase</fullName>
        <ecNumber evidence="2">4.2.99.20</ecNumber>
    </submittedName>
</protein>
<dbReference type="SUPFAM" id="SSF53474">
    <property type="entry name" value="alpha/beta-Hydrolases"/>
    <property type="match status" value="1"/>
</dbReference>
<comment type="caution">
    <text evidence="2">The sequence shown here is derived from an EMBL/GenBank/DDBJ whole genome shotgun (WGS) entry which is preliminary data.</text>
</comment>
<sequence>MTGAPEIALSITRREGTGRPVLFLHGLASRARLDWPDAEWDPVLADRPAVRVDLPAHGDSPAVGALSTSGVVDLLARAVATACSGEEIDVVGYSLGARLAWALAGHPGLSVRRVVLGGLSPMEPFALVDLPAARAALAGGPAPADPITGMILGMATLPGNRPEALLDLIEGLASQPFDPAVGAPTQSVLLVGGADDPMAQGIDALAAAVPDSRVVRVPGDHLAAPHAPEFRAAVAEFLAED</sequence>
<proteinExistence type="predicted"/>
<name>A0A0F0LNB6_9MICO</name>
<dbReference type="PATRIC" id="fig|582680.6.peg.775"/>
<dbReference type="Proteomes" id="UP000033740">
    <property type="component" value="Unassembled WGS sequence"/>
</dbReference>
<feature type="domain" description="AB hydrolase-1" evidence="1">
    <location>
        <begin position="21"/>
        <end position="233"/>
    </location>
</feature>
<dbReference type="EC" id="4.2.99.20" evidence="2"/>
<evidence type="ECO:0000313" key="3">
    <source>
        <dbReference type="Proteomes" id="UP000033740"/>
    </source>
</evidence>
<organism evidence="2 3">
    <name type="scientific">Microbacterium azadirachtae</name>
    <dbReference type="NCBI Taxonomy" id="582680"/>
    <lineage>
        <taxon>Bacteria</taxon>
        <taxon>Bacillati</taxon>
        <taxon>Actinomycetota</taxon>
        <taxon>Actinomycetes</taxon>
        <taxon>Micrococcales</taxon>
        <taxon>Microbacteriaceae</taxon>
        <taxon>Microbacterium</taxon>
    </lineage>
</organism>
<dbReference type="GO" id="GO:0070205">
    <property type="term" value="F:2-succinyl-6-hydroxy-2,4-cyclohexadiene-1-carboxylate synthase activity"/>
    <property type="evidence" value="ECO:0007669"/>
    <property type="project" value="UniProtKB-EC"/>
</dbReference>
<gene>
    <name evidence="2" type="primary">menH</name>
    <name evidence="2" type="ORF">RS86_00755</name>
</gene>
<evidence type="ECO:0000313" key="2">
    <source>
        <dbReference type="EMBL" id="KJL34702.1"/>
    </source>
</evidence>